<reference evidence="2 3" key="1">
    <citation type="submission" date="2019-01" db="EMBL/GenBank/DDBJ databases">
        <title>Intercellular communication is required for trap formation in the nematode-trapping fungus Duddingtonia flagrans.</title>
        <authorList>
            <person name="Youssar L."/>
            <person name="Wernet V."/>
            <person name="Hensel N."/>
            <person name="Hildebrandt H.-G."/>
            <person name="Fischer R."/>
        </authorList>
    </citation>
    <scope>NUCLEOTIDE SEQUENCE [LARGE SCALE GENOMIC DNA]</scope>
    <source>
        <strain evidence="2 3">CBS H-5679</strain>
    </source>
</reference>
<dbReference type="AlphaFoldDB" id="A0A437AC21"/>
<dbReference type="GeneID" id="93585293"/>
<keyword evidence="3" id="KW-1185">Reference proteome</keyword>
<dbReference type="InterPro" id="IPR001810">
    <property type="entry name" value="F-box_dom"/>
</dbReference>
<protein>
    <recommendedName>
        <fullName evidence="1">F-box domain-containing protein</fullName>
    </recommendedName>
</protein>
<name>A0A437AC21_ARTFL</name>
<gene>
    <name evidence="2" type="ORF">DFL_002982</name>
</gene>
<comment type="caution">
    <text evidence="2">The sequence shown here is derived from an EMBL/GenBank/DDBJ whole genome shotgun (WGS) entry which is preliminary data.</text>
</comment>
<sequence>MTSLDSLPQELVDMILSDLTLFDLTKIRLLSASHNSRFKYLYWSKVFTEIRLTLRTAHLQRLLNLLKGSRDELKQYLRYIIICPIDSYNEVKDPKVKLFLKSIMKELSYLETVEFDIPERSLNAIDHWKPVIDAIIASNHRSITTLKSPRCGLAMSSFNVQDSKLASYSTTFQNLKSLEVSTSVQFERAEVTFAFWNWINVIGSNLEELGVAGYRSQGITRPKPDAEGRYLPKDFDLPKLKSLELVDVCLTLRDLKTVVRNTAVIEEVRIVGCVAEMNRPSYFFKFLKYLKDEKATRLQSLELILSGYHDDIVSYELPNISFTGNWADPKTLTMVELNPRKDAYINALAYTSQKHLWTELSTHNNTVDFWSSLTDGKWVDRDVTIWKKQMWAGGRKGRPGRDANCEWARLFKVHAVYYDYPDPRWVPLQDQTRVNIEVVNEVFERGGVVWGEGDEKDEE</sequence>
<dbReference type="VEuPathDB" id="FungiDB:DFL_002982"/>
<feature type="domain" description="F-box" evidence="1">
    <location>
        <begin position="1"/>
        <end position="50"/>
    </location>
</feature>
<evidence type="ECO:0000259" key="1">
    <source>
        <dbReference type="PROSITE" id="PS50181"/>
    </source>
</evidence>
<dbReference type="EMBL" id="SAEB01000003">
    <property type="protein sequence ID" value="RVD88809.1"/>
    <property type="molecule type" value="Genomic_DNA"/>
</dbReference>
<organism evidence="2 3">
    <name type="scientific">Arthrobotrys flagrans</name>
    <name type="common">Nematode-trapping fungus</name>
    <name type="synonym">Trichothecium flagrans</name>
    <dbReference type="NCBI Taxonomy" id="97331"/>
    <lineage>
        <taxon>Eukaryota</taxon>
        <taxon>Fungi</taxon>
        <taxon>Dikarya</taxon>
        <taxon>Ascomycota</taxon>
        <taxon>Pezizomycotina</taxon>
        <taxon>Orbiliomycetes</taxon>
        <taxon>Orbiliales</taxon>
        <taxon>Orbiliaceae</taxon>
        <taxon>Arthrobotrys</taxon>
    </lineage>
</organism>
<accession>A0A437AC21</accession>
<proteinExistence type="predicted"/>
<dbReference type="PROSITE" id="PS50181">
    <property type="entry name" value="FBOX"/>
    <property type="match status" value="1"/>
</dbReference>
<dbReference type="Proteomes" id="UP000283090">
    <property type="component" value="Unassembled WGS sequence"/>
</dbReference>
<evidence type="ECO:0000313" key="3">
    <source>
        <dbReference type="Proteomes" id="UP000283090"/>
    </source>
</evidence>
<dbReference type="RefSeq" id="XP_067494353.1">
    <property type="nucleotide sequence ID" value="XM_067631847.1"/>
</dbReference>
<dbReference type="OrthoDB" id="5314311at2759"/>
<evidence type="ECO:0000313" key="2">
    <source>
        <dbReference type="EMBL" id="RVD88809.1"/>
    </source>
</evidence>